<keyword evidence="6 7" id="KW-0269">Exonuclease</keyword>
<dbReference type="AlphaFoldDB" id="A0A1C6SA02"/>
<dbReference type="SUPFAM" id="SSF56300">
    <property type="entry name" value="Metallo-dependent phosphatases"/>
    <property type="match status" value="1"/>
</dbReference>
<reference evidence="11" key="1">
    <citation type="submission" date="2016-06" db="EMBL/GenBank/DDBJ databases">
        <authorList>
            <person name="Varghese N."/>
            <person name="Submissions Spin"/>
        </authorList>
    </citation>
    <scope>NUCLEOTIDE SEQUENCE [LARGE SCALE GENOMIC DNA]</scope>
    <source>
        <strain evidence="11">DSM 45431</strain>
    </source>
</reference>
<comment type="similarity">
    <text evidence="1 7">Belongs to the SbcD family.</text>
</comment>
<dbReference type="RefSeq" id="WP_091341960.1">
    <property type="nucleotide sequence ID" value="NZ_FMHV01000002.1"/>
</dbReference>
<dbReference type="InterPro" id="IPR026843">
    <property type="entry name" value="SbcD_C"/>
</dbReference>
<evidence type="ECO:0000256" key="4">
    <source>
        <dbReference type="ARBA" id="ARBA00022722"/>
    </source>
</evidence>
<evidence type="ECO:0000256" key="3">
    <source>
        <dbReference type="ARBA" id="ARBA00013365"/>
    </source>
</evidence>
<keyword evidence="11" id="KW-1185">Reference proteome</keyword>
<evidence type="ECO:0000256" key="5">
    <source>
        <dbReference type="ARBA" id="ARBA00022801"/>
    </source>
</evidence>
<dbReference type="InterPro" id="IPR041796">
    <property type="entry name" value="Mre11_N"/>
</dbReference>
<proteinExistence type="inferred from homology"/>
<dbReference type="CDD" id="cd00840">
    <property type="entry name" value="MPP_Mre11_N"/>
    <property type="match status" value="1"/>
</dbReference>
<dbReference type="InterPro" id="IPR050535">
    <property type="entry name" value="DNA_Repair-Maintenance_Comp"/>
</dbReference>
<dbReference type="GO" id="GO:0004519">
    <property type="term" value="F:endonuclease activity"/>
    <property type="evidence" value="ECO:0007669"/>
    <property type="project" value="UniProtKB-KW"/>
</dbReference>
<keyword evidence="5 7" id="KW-0378">Hydrolase</keyword>
<comment type="subunit">
    <text evidence="2 7">Heterodimer of SbcC and SbcD.</text>
</comment>
<evidence type="ECO:0000259" key="9">
    <source>
        <dbReference type="Pfam" id="PF12320"/>
    </source>
</evidence>
<dbReference type="OrthoDB" id="9773856at2"/>
<dbReference type="GO" id="GO:0008408">
    <property type="term" value="F:3'-5' exonuclease activity"/>
    <property type="evidence" value="ECO:0007669"/>
    <property type="project" value="InterPro"/>
</dbReference>
<dbReference type="NCBIfam" id="TIGR00619">
    <property type="entry name" value="sbcd"/>
    <property type="match status" value="1"/>
</dbReference>
<dbReference type="InterPro" id="IPR004843">
    <property type="entry name" value="Calcineurin-like_PHP"/>
</dbReference>
<evidence type="ECO:0000259" key="8">
    <source>
        <dbReference type="Pfam" id="PF00149"/>
    </source>
</evidence>
<dbReference type="Gene3D" id="3.60.21.10">
    <property type="match status" value="1"/>
</dbReference>
<evidence type="ECO:0000313" key="10">
    <source>
        <dbReference type="EMBL" id="SCL26171.1"/>
    </source>
</evidence>
<evidence type="ECO:0000256" key="2">
    <source>
        <dbReference type="ARBA" id="ARBA00011322"/>
    </source>
</evidence>
<dbReference type="GO" id="GO:0006260">
    <property type="term" value="P:DNA replication"/>
    <property type="evidence" value="ECO:0007669"/>
    <property type="project" value="UniProtKB-KW"/>
</dbReference>
<feature type="domain" description="Nuclease SbcCD subunit D C-terminal" evidence="9">
    <location>
        <begin position="278"/>
        <end position="363"/>
    </location>
</feature>
<dbReference type="PANTHER" id="PTHR30337:SF0">
    <property type="entry name" value="NUCLEASE SBCCD SUBUNIT D"/>
    <property type="match status" value="1"/>
</dbReference>
<gene>
    <name evidence="7" type="primary">sbcD</name>
    <name evidence="10" type="ORF">GA0070624_3252</name>
</gene>
<dbReference type="EMBL" id="FMHV01000002">
    <property type="protein sequence ID" value="SCL26171.1"/>
    <property type="molecule type" value="Genomic_DNA"/>
</dbReference>
<evidence type="ECO:0000256" key="6">
    <source>
        <dbReference type="ARBA" id="ARBA00022839"/>
    </source>
</evidence>
<evidence type="ECO:0000313" key="11">
    <source>
        <dbReference type="Proteomes" id="UP000199413"/>
    </source>
</evidence>
<dbReference type="STRING" id="568872.GA0070624_3252"/>
<name>A0A1C6SA02_9ACTN</name>
<keyword evidence="7" id="KW-0255">Endonuclease</keyword>
<feature type="domain" description="Calcineurin-like phosphoesterase" evidence="8">
    <location>
        <begin position="1"/>
        <end position="226"/>
    </location>
</feature>
<accession>A0A1C6SA02</accession>
<comment type="function">
    <text evidence="7">SbcCD cleaves DNA hairpin structures. These structures can inhibit DNA replication and are intermediates in certain DNA recombination reactions. The complex acts as a 3'-&gt;5' double strand exonuclease that can open hairpins. It also has a 5' single-strand endonuclease activity.</text>
</comment>
<evidence type="ECO:0000256" key="7">
    <source>
        <dbReference type="RuleBase" id="RU363069"/>
    </source>
</evidence>
<organism evidence="10 11">
    <name type="scientific">Micromonospora rhizosphaerae</name>
    <dbReference type="NCBI Taxonomy" id="568872"/>
    <lineage>
        <taxon>Bacteria</taxon>
        <taxon>Bacillati</taxon>
        <taxon>Actinomycetota</taxon>
        <taxon>Actinomycetes</taxon>
        <taxon>Micromonosporales</taxon>
        <taxon>Micromonosporaceae</taxon>
        <taxon>Micromonospora</taxon>
    </lineage>
</organism>
<evidence type="ECO:0000256" key="1">
    <source>
        <dbReference type="ARBA" id="ARBA00010555"/>
    </source>
</evidence>
<dbReference type="Proteomes" id="UP000199413">
    <property type="component" value="Unassembled WGS sequence"/>
</dbReference>
<protein>
    <recommendedName>
        <fullName evidence="3 7">Nuclease SbcCD subunit D</fullName>
    </recommendedName>
</protein>
<dbReference type="PANTHER" id="PTHR30337">
    <property type="entry name" value="COMPONENT OF ATP-DEPENDENT DSDNA EXONUCLEASE"/>
    <property type="match status" value="1"/>
</dbReference>
<dbReference type="InterPro" id="IPR004593">
    <property type="entry name" value="SbcD"/>
</dbReference>
<dbReference type="Pfam" id="PF00149">
    <property type="entry name" value="Metallophos"/>
    <property type="match status" value="1"/>
</dbReference>
<dbReference type="Pfam" id="PF12320">
    <property type="entry name" value="SbcD_C"/>
    <property type="match status" value="1"/>
</dbReference>
<keyword evidence="4 7" id="KW-0540">Nuclease</keyword>
<keyword evidence="7" id="KW-0235">DNA replication</keyword>
<keyword evidence="7" id="KW-0233">DNA recombination</keyword>
<dbReference type="InterPro" id="IPR029052">
    <property type="entry name" value="Metallo-depent_PP-like"/>
</dbReference>
<dbReference type="GO" id="GO:0006310">
    <property type="term" value="P:DNA recombination"/>
    <property type="evidence" value="ECO:0007669"/>
    <property type="project" value="UniProtKB-KW"/>
</dbReference>
<sequence>MRFLHTSDWHIGKTLKGHNRLAEQSAVMEEIVGVVRQYEVDAVLIAGDIYDSAAPSAEAQQLLVRTLLEIRNSGVPVIAIAGNHDHAPTFDAYRPLMGEVGIHLVGTPGAGSDGAIEITARSTGESAVIATLPFVSQRTVIRAAELIANTPVMNSISYAQRVEDMLTVLARAFRPDAVNILMAHLTVTGGKFGGGERDSQSVFEYHVPASAFPAEAQYVALGHLHRRQAIGAPCPVHYSGSPISIDFGEQDNESVVCLVEATPSAPAKVTDIPIKSGRRLMTLRGTLAEIESRARGAGDAFLRVQIKEPARAGLLEEVRDLLPNALDIRIDPAFAARNATSRPASSGIERTPTELFAEYCATKNMDDPRLAALFARLHDATSES</sequence>